<evidence type="ECO:0000313" key="5">
    <source>
        <dbReference type="Proteomes" id="UP000217199"/>
    </source>
</evidence>
<keyword evidence="5" id="KW-1185">Reference proteome</keyword>
<dbReference type="InterPro" id="IPR019191">
    <property type="entry name" value="Essential_protein_Yae1_N"/>
</dbReference>
<dbReference type="Pfam" id="PF09811">
    <property type="entry name" value="Yae1_N"/>
    <property type="match status" value="1"/>
</dbReference>
<dbReference type="OrthoDB" id="48036at2759"/>
<reference evidence="4 5" key="1">
    <citation type="journal article" date="2017" name="Mol. Ecol.">
        <title>Comparative and population genomic landscape of Phellinus noxius: A hypervariable fungus causing root rot in trees.</title>
        <authorList>
            <person name="Chung C.L."/>
            <person name="Lee T.J."/>
            <person name="Akiba M."/>
            <person name="Lee H.H."/>
            <person name="Kuo T.H."/>
            <person name="Liu D."/>
            <person name="Ke H.M."/>
            <person name="Yokoi T."/>
            <person name="Roa M.B."/>
            <person name="Lu M.J."/>
            <person name="Chang Y.Y."/>
            <person name="Ann P.J."/>
            <person name="Tsai J.N."/>
            <person name="Chen C.Y."/>
            <person name="Tzean S.S."/>
            <person name="Ota Y."/>
            <person name="Hattori T."/>
            <person name="Sahashi N."/>
            <person name="Liou R.F."/>
            <person name="Kikuchi T."/>
            <person name="Tsai I.J."/>
        </authorList>
    </citation>
    <scope>NUCLEOTIDE SEQUENCE [LARGE SCALE GENOMIC DNA]</scope>
    <source>
        <strain evidence="4 5">FFPRI411160</strain>
    </source>
</reference>
<dbReference type="PANTHER" id="PTHR28532">
    <property type="entry name" value="GEO13458P1"/>
    <property type="match status" value="1"/>
</dbReference>
<feature type="compositionally biased region" description="Polar residues" evidence="2">
    <location>
        <begin position="214"/>
        <end position="223"/>
    </location>
</feature>
<evidence type="ECO:0000259" key="3">
    <source>
        <dbReference type="Pfam" id="PF09811"/>
    </source>
</evidence>
<gene>
    <name evidence="4" type="ORF">PNOK_0932100</name>
</gene>
<dbReference type="Proteomes" id="UP000217199">
    <property type="component" value="Unassembled WGS sequence"/>
</dbReference>
<comment type="caution">
    <text evidence="4">The sequence shown here is derived from an EMBL/GenBank/DDBJ whole genome shotgun (WGS) entry which is preliminary data.</text>
</comment>
<evidence type="ECO:0000256" key="1">
    <source>
        <dbReference type="ARBA" id="ARBA00038090"/>
    </source>
</evidence>
<dbReference type="STRING" id="2282107.A0A286U5C4"/>
<comment type="similarity">
    <text evidence="1">Belongs to the LTO1 family.</text>
</comment>
<feature type="domain" description="Essential protein Yae1 N-terminal" evidence="3">
    <location>
        <begin position="30"/>
        <end position="68"/>
    </location>
</feature>
<dbReference type="InterPro" id="IPR052436">
    <property type="entry name" value="LTO1_adapter"/>
</dbReference>
<dbReference type="AlphaFoldDB" id="A0A286U5C4"/>
<organism evidence="4 5">
    <name type="scientific">Pyrrhoderma noxium</name>
    <dbReference type="NCBI Taxonomy" id="2282107"/>
    <lineage>
        <taxon>Eukaryota</taxon>
        <taxon>Fungi</taxon>
        <taxon>Dikarya</taxon>
        <taxon>Basidiomycota</taxon>
        <taxon>Agaricomycotina</taxon>
        <taxon>Agaricomycetes</taxon>
        <taxon>Hymenochaetales</taxon>
        <taxon>Hymenochaetaceae</taxon>
        <taxon>Pyrrhoderma</taxon>
    </lineage>
</organism>
<name>A0A286U5C4_9AGAM</name>
<proteinExistence type="inferred from homology"/>
<feature type="region of interest" description="Disordered" evidence="2">
    <location>
        <begin position="175"/>
        <end position="260"/>
    </location>
</feature>
<dbReference type="EMBL" id="NBII01000011">
    <property type="protein sequence ID" value="PAV14768.1"/>
    <property type="molecule type" value="Genomic_DNA"/>
</dbReference>
<dbReference type="PANTHER" id="PTHR28532:SF1">
    <property type="entry name" value="ORAL CANCER OVEREXPRESSED 1"/>
    <property type="match status" value="1"/>
</dbReference>
<evidence type="ECO:0000313" key="4">
    <source>
        <dbReference type="EMBL" id="PAV14768.1"/>
    </source>
</evidence>
<protein>
    <recommendedName>
        <fullName evidence="3">Essential protein Yae1 N-terminal domain-containing protein</fullName>
    </recommendedName>
</protein>
<dbReference type="InParanoid" id="A0A286U5C4"/>
<sequence>MTPAAVDYKEIGDVDLEVLVDIEQQFYDVGYADGYEHGAIHGRIEGRALGREKGFEMWEELGFYEGFAKLWRAIAERGKSDTDTNNKQDTRISHTSKALLDLIEQFPMRNPSHADATDPETETEDGVDILKLFGQIRSRYKLLCTLVGVRPSLRAASSASASSAQSISTIEVGASIEPGVTEDDSVSVETVGVKRSEGEGEGSMPEVEKKDENSGGSKQNQVRLKTVRRVKGGSSKKGNNSVWAVDYPATDNPGGVDYSF</sequence>
<evidence type="ECO:0000256" key="2">
    <source>
        <dbReference type="SAM" id="MobiDB-lite"/>
    </source>
</evidence>
<accession>A0A286U5C4</accession>